<feature type="compositionally biased region" description="Gly residues" evidence="1">
    <location>
        <begin position="42"/>
        <end position="52"/>
    </location>
</feature>
<reference evidence="2 3" key="1">
    <citation type="submission" date="2023-09" db="EMBL/GenBank/DDBJ databases">
        <title>Genomes of two closely related lineages of the louse Polyplax serrata with different host specificities.</title>
        <authorList>
            <person name="Martinu J."/>
            <person name="Tarabai H."/>
            <person name="Stefka J."/>
            <person name="Hypsa V."/>
        </authorList>
    </citation>
    <scope>NUCLEOTIDE SEQUENCE [LARGE SCALE GENOMIC DNA]</scope>
    <source>
        <strain evidence="2">98ZLc_SE</strain>
    </source>
</reference>
<evidence type="ECO:0000256" key="1">
    <source>
        <dbReference type="SAM" id="MobiDB-lite"/>
    </source>
</evidence>
<feature type="region of interest" description="Disordered" evidence="1">
    <location>
        <begin position="39"/>
        <end position="79"/>
    </location>
</feature>
<dbReference type="Proteomes" id="UP001359485">
    <property type="component" value="Unassembled WGS sequence"/>
</dbReference>
<gene>
    <name evidence="2" type="ORF">RUM44_013955</name>
</gene>
<dbReference type="EMBL" id="JAWJWF010000001">
    <property type="protein sequence ID" value="KAK6642232.1"/>
    <property type="molecule type" value="Genomic_DNA"/>
</dbReference>
<protein>
    <submittedName>
        <fullName evidence="2">Uncharacterized protein</fullName>
    </submittedName>
</protein>
<keyword evidence="3" id="KW-1185">Reference proteome</keyword>
<comment type="caution">
    <text evidence="2">The sequence shown here is derived from an EMBL/GenBank/DDBJ whole genome shotgun (WGS) entry which is preliminary data.</text>
</comment>
<evidence type="ECO:0000313" key="2">
    <source>
        <dbReference type="EMBL" id="KAK6642232.1"/>
    </source>
</evidence>
<accession>A0ABR1BFW9</accession>
<evidence type="ECO:0000313" key="3">
    <source>
        <dbReference type="Proteomes" id="UP001359485"/>
    </source>
</evidence>
<proteinExistence type="predicted"/>
<organism evidence="2 3">
    <name type="scientific">Polyplax serrata</name>
    <name type="common">Common mouse louse</name>
    <dbReference type="NCBI Taxonomy" id="468196"/>
    <lineage>
        <taxon>Eukaryota</taxon>
        <taxon>Metazoa</taxon>
        <taxon>Ecdysozoa</taxon>
        <taxon>Arthropoda</taxon>
        <taxon>Hexapoda</taxon>
        <taxon>Insecta</taxon>
        <taxon>Pterygota</taxon>
        <taxon>Neoptera</taxon>
        <taxon>Paraneoptera</taxon>
        <taxon>Psocodea</taxon>
        <taxon>Troctomorpha</taxon>
        <taxon>Phthiraptera</taxon>
        <taxon>Anoplura</taxon>
        <taxon>Polyplacidae</taxon>
        <taxon>Polyplax</taxon>
    </lineage>
</organism>
<sequence length="94" mass="9935">MPAWFRRIPSWHGERERVHGGGGGGILIENHRRGNSFVDGVDAGGGGSGCGSGYVRRTAGPSQRSPRRGFLTGNPTASHDRTLSASAITCYLLL</sequence>
<name>A0ABR1BFW9_POLSC</name>